<dbReference type="KEGG" id="rei:IE4771_CH03041"/>
<sequence length="383" mass="43239">MTSVYQGREQTAAKHFILRKYLQTLAFKTLHGGWNTLAYIDGFSGPWQSRTEDHSDSSFMIAIEVLKDAQAKVRAAGKNPRVKCLFVEENAASFAQLHPAVTAHHDPENGFFVETFNGKFEDALGQIHRTMASAFALTFIDPTGWTGYDFDKVRTVFEHAPGEVLLNFMFDFVNRFTASSDPKTLASFDGILGADWKQRLDDSSLPREVTLMALFTQQFWKAGKFAHVLSTPIEKISDRTHFHIVYGTRSPEGLAAYREVEHAALKDHDMRRAFAREVIRENKTGQTDLFGAGGAASLSEMSMEAQFASIKVQAKDWLREQLPSCPKPFSEIWPPMLDNFMVRKTDAKDICVELAKAGEIKETWRMNGSKRRKPDDGDKIERA</sequence>
<organism evidence="1 2">
    <name type="scientific">Rhizobium etli bv. mimosae str. IE4771</name>
    <dbReference type="NCBI Taxonomy" id="1432050"/>
    <lineage>
        <taxon>Bacteria</taxon>
        <taxon>Pseudomonadati</taxon>
        <taxon>Pseudomonadota</taxon>
        <taxon>Alphaproteobacteria</taxon>
        <taxon>Hyphomicrobiales</taxon>
        <taxon>Rhizobiaceae</taxon>
        <taxon>Rhizobium/Agrobacterium group</taxon>
        <taxon>Rhizobium</taxon>
    </lineage>
</organism>
<dbReference type="InterPro" id="IPR031009">
    <property type="entry name" value="Tcm_partner"/>
</dbReference>
<protein>
    <recommendedName>
        <fullName evidence="3">Three-Cys-motif partner protein TcmP</fullName>
    </recommendedName>
</protein>
<gene>
    <name evidence="1" type="ORF">IE4771_CH03041</name>
</gene>
<dbReference type="RefSeq" id="WP_038690044.1">
    <property type="nucleotide sequence ID" value="NZ_CP006986.1"/>
</dbReference>
<dbReference type="EMBL" id="CP006986">
    <property type="protein sequence ID" value="AIC28135.1"/>
    <property type="molecule type" value="Genomic_DNA"/>
</dbReference>
<evidence type="ECO:0000313" key="2">
    <source>
        <dbReference type="Proteomes" id="UP000027180"/>
    </source>
</evidence>
<dbReference type="AlphaFoldDB" id="A0A060I853"/>
<accession>A0A060I853</accession>
<dbReference type="Proteomes" id="UP000027180">
    <property type="component" value="Chromosome"/>
</dbReference>
<dbReference type="OrthoDB" id="275124at2"/>
<dbReference type="NCBIfam" id="TIGR04474">
    <property type="entry name" value="tcm_partner"/>
    <property type="match status" value="1"/>
</dbReference>
<evidence type="ECO:0008006" key="3">
    <source>
        <dbReference type="Google" id="ProtNLM"/>
    </source>
</evidence>
<proteinExistence type="predicted"/>
<dbReference type="HOGENOM" id="CLU_721351_0_0_5"/>
<evidence type="ECO:0000313" key="1">
    <source>
        <dbReference type="EMBL" id="AIC28135.1"/>
    </source>
</evidence>
<reference evidence="1 2" key="1">
    <citation type="submission" date="2013-12" db="EMBL/GenBank/DDBJ databases">
        <title>Complete genome sequence of Rhizobium etli bv. mimosae IE4771.</title>
        <authorList>
            <person name="Bustos P."/>
            <person name="Santamaria R.I."/>
            <person name="Lozano L."/>
            <person name="Ormeno-Orrillo E."/>
            <person name="Rogel M.A."/>
            <person name="Romero D."/>
            <person name="Cevallos M.A."/>
            <person name="Martinez-Romero E."/>
            <person name="Gonzalez V."/>
        </authorList>
    </citation>
    <scope>NUCLEOTIDE SEQUENCE [LARGE SCALE GENOMIC DNA]</scope>
    <source>
        <strain evidence="1 2">IE4771</strain>
    </source>
</reference>
<name>A0A060I853_RHIET</name>